<evidence type="ECO:0000259" key="6">
    <source>
        <dbReference type="Pfam" id="PF08281"/>
    </source>
</evidence>
<dbReference type="InterPro" id="IPR014284">
    <property type="entry name" value="RNA_pol_sigma-70_dom"/>
</dbReference>
<accession>A0A3R5ZAJ1</accession>
<dbReference type="GO" id="GO:0003677">
    <property type="term" value="F:DNA binding"/>
    <property type="evidence" value="ECO:0007669"/>
    <property type="project" value="InterPro"/>
</dbReference>
<dbReference type="GO" id="GO:0006352">
    <property type="term" value="P:DNA-templated transcription initiation"/>
    <property type="evidence" value="ECO:0007669"/>
    <property type="project" value="InterPro"/>
</dbReference>
<dbReference type="InterPro" id="IPR036388">
    <property type="entry name" value="WH-like_DNA-bd_sf"/>
</dbReference>
<gene>
    <name evidence="9" type="ORF">DW191_12140</name>
    <name evidence="8" type="ORF">DW986_05535</name>
    <name evidence="7" type="ORF">GMD66_14650</name>
</gene>
<dbReference type="InterPro" id="IPR014327">
    <property type="entry name" value="RNA_pol_sigma70_bacteroid"/>
</dbReference>
<dbReference type="Gene3D" id="1.10.10.10">
    <property type="entry name" value="Winged helix-like DNA-binding domain superfamily/Winged helix DNA-binding domain"/>
    <property type="match status" value="1"/>
</dbReference>
<dbReference type="InterPro" id="IPR039425">
    <property type="entry name" value="RNA_pol_sigma-70-like"/>
</dbReference>
<comment type="caution">
    <text evidence="9">The sequence shown here is derived from an EMBL/GenBank/DDBJ whole genome shotgun (WGS) entry which is preliminary data.</text>
</comment>
<evidence type="ECO:0000313" key="12">
    <source>
        <dbReference type="Proteomes" id="UP000437446"/>
    </source>
</evidence>
<name>A0A3R5ZAJ1_9BACT</name>
<evidence type="ECO:0000313" key="7">
    <source>
        <dbReference type="EMBL" id="MTU30430.1"/>
    </source>
</evidence>
<dbReference type="InterPro" id="IPR013324">
    <property type="entry name" value="RNA_pol_sigma_r3/r4-like"/>
</dbReference>
<dbReference type="Pfam" id="PF04542">
    <property type="entry name" value="Sigma70_r2"/>
    <property type="match status" value="1"/>
</dbReference>
<dbReference type="CDD" id="cd06171">
    <property type="entry name" value="Sigma70_r4"/>
    <property type="match status" value="1"/>
</dbReference>
<dbReference type="InterPro" id="IPR007627">
    <property type="entry name" value="RNA_pol_sigma70_r2"/>
</dbReference>
<dbReference type="EMBL" id="QRKC01000005">
    <property type="protein sequence ID" value="RHH76709.1"/>
    <property type="molecule type" value="Genomic_DNA"/>
</dbReference>
<keyword evidence="2" id="KW-0805">Transcription regulation</keyword>
<organism evidence="9 10">
    <name type="scientific">Parabacteroides merdae</name>
    <dbReference type="NCBI Taxonomy" id="46503"/>
    <lineage>
        <taxon>Bacteria</taxon>
        <taxon>Pseudomonadati</taxon>
        <taxon>Bacteroidota</taxon>
        <taxon>Bacteroidia</taxon>
        <taxon>Bacteroidales</taxon>
        <taxon>Tannerellaceae</taxon>
        <taxon>Parabacteroides</taxon>
    </lineage>
</organism>
<evidence type="ECO:0000256" key="3">
    <source>
        <dbReference type="ARBA" id="ARBA00023082"/>
    </source>
</evidence>
<dbReference type="NCBIfam" id="TIGR02985">
    <property type="entry name" value="Sig70_bacteroi1"/>
    <property type="match status" value="1"/>
</dbReference>
<reference evidence="10 11" key="1">
    <citation type="submission" date="2018-08" db="EMBL/GenBank/DDBJ databases">
        <title>A genome reference for cultivated species of the human gut microbiota.</title>
        <authorList>
            <person name="Zou Y."/>
            <person name="Xue W."/>
            <person name="Luo G."/>
        </authorList>
    </citation>
    <scope>NUCLEOTIDE SEQUENCE [LARGE SCALE GENOMIC DNA]</scope>
    <source>
        <strain evidence="9 10">AM16-50</strain>
        <strain evidence="8 11">AM50-15</strain>
    </source>
</reference>
<evidence type="ECO:0000256" key="1">
    <source>
        <dbReference type="ARBA" id="ARBA00010641"/>
    </source>
</evidence>
<evidence type="ECO:0000313" key="11">
    <source>
        <dbReference type="Proteomes" id="UP000285173"/>
    </source>
</evidence>
<dbReference type="RefSeq" id="WP_005648128.1">
    <property type="nucleotide sequence ID" value="NZ_DAWDXW010000015.1"/>
</dbReference>
<dbReference type="PANTHER" id="PTHR43133:SF46">
    <property type="entry name" value="RNA POLYMERASE SIGMA-70 FACTOR ECF SUBFAMILY"/>
    <property type="match status" value="1"/>
</dbReference>
<dbReference type="EMBL" id="QSEF01000006">
    <property type="protein sequence ID" value="RGZ49715.1"/>
    <property type="molecule type" value="Genomic_DNA"/>
</dbReference>
<evidence type="ECO:0000313" key="9">
    <source>
        <dbReference type="EMBL" id="RHH76709.1"/>
    </source>
</evidence>
<sequence length="197" mass="23545">MEGEKLQTTEERFLLSAMQHGDIKAYGVLFRRYYPMLCAYATKFVELKDAEEIVQDVMLWLWENRETQTFETSISQYLFKAVYHRAINLIVRHQSQLRADTLFYENMQEMLQDTDFYQFEELQKRIKEAVDALPPAYREAFVMHRFDNKSYKEIAEVLQVSPKTVDYRIQQALKQLRITLKDYLPLILLLLPKNILS</sequence>
<reference evidence="7 12" key="2">
    <citation type="journal article" date="2019" name="Nat. Med.">
        <title>A library of human gut bacterial isolates paired with longitudinal multiomics data enables mechanistic microbiome research.</title>
        <authorList>
            <person name="Poyet M."/>
            <person name="Groussin M."/>
            <person name="Gibbons S.M."/>
            <person name="Avila-Pacheco J."/>
            <person name="Jiang X."/>
            <person name="Kearney S.M."/>
            <person name="Perrotta A.R."/>
            <person name="Berdy B."/>
            <person name="Zhao S."/>
            <person name="Lieberman T.D."/>
            <person name="Swanson P.K."/>
            <person name="Smith M."/>
            <person name="Roesemann S."/>
            <person name="Alexander J.E."/>
            <person name="Rich S.A."/>
            <person name="Livny J."/>
            <person name="Vlamakis H."/>
            <person name="Clish C."/>
            <person name="Bullock K."/>
            <person name="Deik A."/>
            <person name="Scott J."/>
            <person name="Pierce K.A."/>
            <person name="Xavier R.J."/>
            <person name="Alm E.J."/>
        </authorList>
    </citation>
    <scope>NUCLEOTIDE SEQUENCE [LARGE SCALE GENOMIC DNA]</scope>
    <source>
        <strain evidence="7 12">BIOML-A25</strain>
    </source>
</reference>
<dbReference type="InterPro" id="IPR013325">
    <property type="entry name" value="RNA_pol_sigma_r2"/>
</dbReference>
<dbReference type="EMBL" id="WNCR01000008">
    <property type="protein sequence ID" value="MTU30430.1"/>
    <property type="molecule type" value="Genomic_DNA"/>
</dbReference>
<proteinExistence type="inferred from homology"/>
<dbReference type="InterPro" id="IPR013249">
    <property type="entry name" value="RNA_pol_sigma70_r4_t2"/>
</dbReference>
<dbReference type="Pfam" id="PF08281">
    <property type="entry name" value="Sigma70_r4_2"/>
    <property type="match status" value="1"/>
</dbReference>
<feature type="domain" description="RNA polymerase sigma-70 region 2" evidence="5">
    <location>
        <begin position="29"/>
        <end position="94"/>
    </location>
</feature>
<dbReference type="SUPFAM" id="SSF88946">
    <property type="entry name" value="Sigma2 domain of RNA polymerase sigma factors"/>
    <property type="match status" value="1"/>
</dbReference>
<dbReference type="NCBIfam" id="TIGR02937">
    <property type="entry name" value="sigma70-ECF"/>
    <property type="match status" value="1"/>
</dbReference>
<evidence type="ECO:0000313" key="8">
    <source>
        <dbReference type="EMBL" id="RGZ49715.1"/>
    </source>
</evidence>
<feature type="domain" description="RNA polymerase sigma factor 70 region 4 type 2" evidence="6">
    <location>
        <begin position="125"/>
        <end position="176"/>
    </location>
</feature>
<evidence type="ECO:0000313" key="10">
    <source>
        <dbReference type="Proteomes" id="UP000283732"/>
    </source>
</evidence>
<dbReference type="PANTHER" id="PTHR43133">
    <property type="entry name" value="RNA POLYMERASE ECF-TYPE SIGMA FACTO"/>
    <property type="match status" value="1"/>
</dbReference>
<dbReference type="GO" id="GO:0016987">
    <property type="term" value="F:sigma factor activity"/>
    <property type="evidence" value="ECO:0007669"/>
    <property type="project" value="UniProtKB-KW"/>
</dbReference>
<dbReference type="Proteomes" id="UP000283732">
    <property type="component" value="Unassembled WGS sequence"/>
</dbReference>
<dbReference type="SUPFAM" id="SSF88659">
    <property type="entry name" value="Sigma3 and sigma4 domains of RNA polymerase sigma factors"/>
    <property type="match status" value="1"/>
</dbReference>
<evidence type="ECO:0000256" key="2">
    <source>
        <dbReference type="ARBA" id="ARBA00023015"/>
    </source>
</evidence>
<dbReference type="Proteomes" id="UP000437446">
    <property type="component" value="Unassembled WGS sequence"/>
</dbReference>
<dbReference type="Gene3D" id="1.10.1740.10">
    <property type="match status" value="1"/>
</dbReference>
<dbReference type="Proteomes" id="UP000285173">
    <property type="component" value="Unassembled WGS sequence"/>
</dbReference>
<keyword evidence="4" id="KW-0804">Transcription</keyword>
<evidence type="ECO:0000256" key="4">
    <source>
        <dbReference type="ARBA" id="ARBA00023163"/>
    </source>
</evidence>
<protein>
    <submittedName>
        <fullName evidence="9">RNA polymerase sigma-70 factor</fullName>
    </submittedName>
</protein>
<evidence type="ECO:0000259" key="5">
    <source>
        <dbReference type="Pfam" id="PF04542"/>
    </source>
</evidence>
<dbReference type="AlphaFoldDB" id="A0A3R5ZAJ1"/>
<comment type="similarity">
    <text evidence="1">Belongs to the sigma-70 factor family. ECF subfamily.</text>
</comment>
<keyword evidence="3" id="KW-0731">Sigma factor</keyword>